<evidence type="ECO:0000313" key="1">
    <source>
        <dbReference type="EMBL" id="GAA1215442.1"/>
    </source>
</evidence>
<dbReference type="Proteomes" id="UP001500037">
    <property type="component" value="Unassembled WGS sequence"/>
</dbReference>
<accession>A0ABP4GBB1</accession>
<organism evidence="1 2">
    <name type="scientific">Kitasatospora nipponensis</name>
    <dbReference type="NCBI Taxonomy" id="258049"/>
    <lineage>
        <taxon>Bacteria</taxon>
        <taxon>Bacillati</taxon>
        <taxon>Actinomycetota</taxon>
        <taxon>Actinomycetes</taxon>
        <taxon>Kitasatosporales</taxon>
        <taxon>Streptomycetaceae</taxon>
        <taxon>Kitasatospora</taxon>
    </lineage>
</organism>
<keyword evidence="2" id="KW-1185">Reference proteome</keyword>
<dbReference type="EMBL" id="BAAALF010000001">
    <property type="protein sequence ID" value="GAA1215442.1"/>
    <property type="molecule type" value="Genomic_DNA"/>
</dbReference>
<name>A0ABP4GBB1_9ACTN</name>
<reference evidence="2" key="1">
    <citation type="journal article" date="2019" name="Int. J. Syst. Evol. Microbiol.">
        <title>The Global Catalogue of Microorganisms (GCM) 10K type strain sequencing project: providing services to taxonomists for standard genome sequencing and annotation.</title>
        <authorList>
            <consortium name="The Broad Institute Genomics Platform"/>
            <consortium name="The Broad Institute Genome Sequencing Center for Infectious Disease"/>
            <person name="Wu L."/>
            <person name="Ma J."/>
        </authorList>
    </citation>
    <scope>NUCLEOTIDE SEQUENCE [LARGE SCALE GENOMIC DNA]</scope>
    <source>
        <strain evidence="2">JCM 13004</strain>
    </source>
</reference>
<sequence length="154" mass="16823">MRPPVRLTRDVADHLDALMGIEAPGDDRAVVGVVRGWSQPLIVPVSEVLGGSCWSDVRTGVYVPCGDGAVANYVGSVRRATAALAARLREHFREVPDRRERWTHVALVRLPDRLSTEAVLRCEGRAGRALDPLDNIRLPAVPGRPAWVPRPRAA</sequence>
<comment type="caution">
    <text evidence="1">The sequence shown here is derived from an EMBL/GenBank/DDBJ whole genome shotgun (WGS) entry which is preliminary data.</text>
</comment>
<gene>
    <name evidence="1" type="ORF">GCM10009665_01580</name>
</gene>
<protein>
    <submittedName>
        <fullName evidence="1">Uncharacterized protein</fullName>
    </submittedName>
</protein>
<proteinExistence type="predicted"/>
<evidence type="ECO:0000313" key="2">
    <source>
        <dbReference type="Proteomes" id="UP001500037"/>
    </source>
</evidence>